<protein>
    <submittedName>
        <fullName evidence="12">Unannotated protein</fullName>
    </submittedName>
</protein>
<evidence type="ECO:0000313" key="11">
    <source>
        <dbReference type="EMBL" id="CAB4532961.1"/>
    </source>
</evidence>
<dbReference type="InterPro" id="IPR051676">
    <property type="entry name" value="UPF0053_domain"/>
</dbReference>
<reference evidence="12" key="1">
    <citation type="submission" date="2020-05" db="EMBL/GenBank/DDBJ databases">
        <authorList>
            <person name="Chiriac C."/>
            <person name="Salcher M."/>
            <person name="Ghai R."/>
            <person name="Kavagutti S V."/>
        </authorList>
    </citation>
    <scope>NUCLEOTIDE SEQUENCE</scope>
</reference>
<dbReference type="Pfam" id="PF03471">
    <property type="entry name" value="CorC_HlyC"/>
    <property type="match status" value="1"/>
</dbReference>
<evidence type="ECO:0000256" key="6">
    <source>
        <dbReference type="ARBA" id="ARBA00023122"/>
    </source>
</evidence>
<gene>
    <name evidence="11" type="ORF">UFOPK1410_00239</name>
    <name evidence="12" type="ORF">UFOPK1855_00362</name>
</gene>
<dbReference type="CDD" id="cd04590">
    <property type="entry name" value="CBS_pair_CorC_HlyC_assoc"/>
    <property type="match status" value="1"/>
</dbReference>
<dbReference type="GO" id="GO:0005886">
    <property type="term" value="C:plasma membrane"/>
    <property type="evidence" value="ECO:0007669"/>
    <property type="project" value="UniProtKB-SubCell"/>
</dbReference>
<keyword evidence="3 8" id="KW-0812">Transmembrane</keyword>
<dbReference type="SMART" id="SM01091">
    <property type="entry name" value="CorC_HlyC"/>
    <property type="match status" value="1"/>
</dbReference>
<evidence type="ECO:0000259" key="9">
    <source>
        <dbReference type="PROSITE" id="PS51371"/>
    </source>
</evidence>
<dbReference type="PROSITE" id="PS51846">
    <property type="entry name" value="CNNM"/>
    <property type="match status" value="1"/>
</dbReference>
<dbReference type="Pfam" id="PF00571">
    <property type="entry name" value="CBS"/>
    <property type="match status" value="2"/>
</dbReference>
<dbReference type="EMBL" id="CAEZSH010000015">
    <property type="protein sequence ID" value="CAB4532961.1"/>
    <property type="molecule type" value="Genomic_DNA"/>
</dbReference>
<dbReference type="InterPro" id="IPR046342">
    <property type="entry name" value="CBS_dom_sf"/>
</dbReference>
<name>A0A6J6HB07_9ZZZZ</name>
<evidence type="ECO:0000256" key="7">
    <source>
        <dbReference type="ARBA" id="ARBA00023136"/>
    </source>
</evidence>
<dbReference type="PANTHER" id="PTHR43099:SF6">
    <property type="entry name" value="UPF0053 PROTEIN RV1842C"/>
    <property type="match status" value="1"/>
</dbReference>
<dbReference type="InterPro" id="IPR000644">
    <property type="entry name" value="CBS_dom"/>
</dbReference>
<feature type="transmembrane region" description="Helical" evidence="8">
    <location>
        <begin position="58"/>
        <end position="77"/>
    </location>
</feature>
<dbReference type="Pfam" id="PF01595">
    <property type="entry name" value="CNNM"/>
    <property type="match status" value="1"/>
</dbReference>
<keyword evidence="7 8" id="KW-0472">Membrane</keyword>
<evidence type="ECO:0000256" key="4">
    <source>
        <dbReference type="ARBA" id="ARBA00022737"/>
    </source>
</evidence>
<evidence type="ECO:0000259" key="10">
    <source>
        <dbReference type="PROSITE" id="PS51846"/>
    </source>
</evidence>
<keyword evidence="5 8" id="KW-1133">Transmembrane helix</keyword>
<dbReference type="PANTHER" id="PTHR43099">
    <property type="entry name" value="UPF0053 PROTEIN YRKA"/>
    <property type="match status" value="1"/>
</dbReference>
<dbReference type="SUPFAM" id="SSF54631">
    <property type="entry name" value="CBS-domain pair"/>
    <property type="match status" value="1"/>
</dbReference>
<dbReference type="SUPFAM" id="SSF56176">
    <property type="entry name" value="FAD-binding/transporter-associated domain-like"/>
    <property type="match status" value="1"/>
</dbReference>
<feature type="transmembrane region" description="Helical" evidence="8">
    <location>
        <begin position="98"/>
        <end position="115"/>
    </location>
</feature>
<proteinExistence type="predicted"/>
<keyword evidence="6" id="KW-0129">CBS domain</keyword>
<dbReference type="PROSITE" id="PS51371">
    <property type="entry name" value="CBS"/>
    <property type="match status" value="2"/>
</dbReference>
<sequence length="432" mass="46307">MLALGLALTIGTGLFVASEFSLINLERNDLEARRERGERGLSNTIKALKRTSTHLSGAQLGITLTTMLTGFLAEPALTKLLEPSFEAFALDAGAKHTLAVALGMLIATIFSTLIGELVPKKLALTLPLEVNKAVVLFQLAFTWLTGWMLFALNGTGNAIVRLMGIEPKEELSSSRTAEELISLVRRSASLGALDAQTATLLTKTLALSQLVAADVMTPRPRMHSVDASASATDVIALCNKTGHSRFPVTDGSSDDVIGVVHVKQAASVPREKRADVPATALMVEPLRVPETMRLETLMVELRAKGLQLAIVIDEYGGTAGIATLEDLVEELVGELADEHDRAKSGVTRGANSSVLFPGMIRPDELQEMAILVPSKASYETVAGFIMSSVGRVPVVGDEVVIENGTLRVERMDGRRIDRVRFTPLSTEEATDE</sequence>
<evidence type="ECO:0000256" key="8">
    <source>
        <dbReference type="SAM" id="Phobius"/>
    </source>
</evidence>
<dbReference type="Gene3D" id="3.30.465.10">
    <property type="match status" value="1"/>
</dbReference>
<keyword evidence="4" id="KW-0677">Repeat</keyword>
<feature type="domain" description="CBS" evidence="9">
    <location>
        <begin position="216"/>
        <end position="276"/>
    </location>
</feature>
<evidence type="ECO:0000256" key="1">
    <source>
        <dbReference type="ARBA" id="ARBA00004651"/>
    </source>
</evidence>
<feature type="transmembrane region" description="Helical" evidence="8">
    <location>
        <begin position="135"/>
        <end position="153"/>
    </location>
</feature>
<dbReference type="Gene3D" id="3.10.580.10">
    <property type="entry name" value="CBS-domain"/>
    <property type="match status" value="1"/>
</dbReference>
<feature type="domain" description="CNNM transmembrane" evidence="10">
    <location>
        <begin position="1"/>
        <end position="197"/>
    </location>
</feature>
<evidence type="ECO:0000256" key="2">
    <source>
        <dbReference type="ARBA" id="ARBA00022475"/>
    </source>
</evidence>
<comment type="subcellular location">
    <subcellularLocation>
        <location evidence="1">Cell membrane</location>
        <topology evidence="1">Multi-pass membrane protein</topology>
    </subcellularLocation>
</comment>
<keyword evidence="2" id="KW-1003">Cell membrane</keyword>
<accession>A0A6J6HB07</accession>
<dbReference type="InterPro" id="IPR002550">
    <property type="entry name" value="CNNM"/>
</dbReference>
<dbReference type="InterPro" id="IPR016169">
    <property type="entry name" value="FAD-bd_PCMH_sub2"/>
</dbReference>
<dbReference type="InterPro" id="IPR005170">
    <property type="entry name" value="Transptr-assoc_dom"/>
</dbReference>
<dbReference type="AlphaFoldDB" id="A0A6J6HB07"/>
<dbReference type="InterPro" id="IPR044751">
    <property type="entry name" value="Ion_transp-like_CBS"/>
</dbReference>
<evidence type="ECO:0000313" key="12">
    <source>
        <dbReference type="EMBL" id="CAB4610156.1"/>
    </source>
</evidence>
<dbReference type="GO" id="GO:0050660">
    <property type="term" value="F:flavin adenine dinucleotide binding"/>
    <property type="evidence" value="ECO:0007669"/>
    <property type="project" value="InterPro"/>
</dbReference>
<evidence type="ECO:0000256" key="5">
    <source>
        <dbReference type="ARBA" id="ARBA00022989"/>
    </source>
</evidence>
<evidence type="ECO:0000256" key="3">
    <source>
        <dbReference type="ARBA" id="ARBA00022692"/>
    </source>
</evidence>
<dbReference type="EMBL" id="CAEZUW010000041">
    <property type="protein sequence ID" value="CAB4610156.1"/>
    <property type="molecule type" value="Genomic_DNA"/>
</dbReference>
<dbReference type="SMART" id="SM00116">
    <property type="entry name" value="CBS"/>
    <property type="match status" value="2"/>
</dbReference>
<dbReference type="InterPro" id="IPR036318">
    <property type="entry name" value="FAD-bd_PCMH-like_sf"/>
</dbReference>
<organism evidence="12">
    <name type="scientific">freshwater metagenome</name>
    <dbReference type="NCBI Taxonomy" id="449393"/>
    <lineage>
        <taxon>unclassified sequences</taxon>
        <taxon>metagenomes</taxon>
        <taxon>ecological metagenomes</taxon>
    </lineage>
</organism>
<feature type="domain" description="CBS" evidence="9">
    <location>
        <begin position="281"/>
        <end position="338"/>
    </location>
</feature>